<dbReference type="AlphaFoldDB" id="A0AAU8FPV4"/>
<reference evidence="1" key="1">
    <citation type="submission" date="2024-06" db="EMBL/GenBank/DDBJ databases">
        <title>Sequencing and assembly of the genome of Dyadobacter sp. strain 676, a symbiont of Cyamopsis tetragonoloba.</title>
        <authorList>
            <person name="Guro P."/>
            <person name="Sazanova A."/>
            <person name="Kuznetsova I."/>
            <person name="Belimov A."/>
            <person name="Safronova V."/>
        </authorList>
    </citation>
    <scope>NUCLEOTIDE SEQUENCE</scope>
    <source>
        <strain evidence="1">676</strain>
    </source>
</reference>
<dbReference type="InterPro" id="IPR021352">
    <property type="entry name" value="DUF2971"/>
</dbReference>
<name>A0AAU8FPV4_9BACT</name>
<evidence type="ECO:0000313" key="1">
    <source>
        <dbReference type="EMBL" id="XCH26647.1"/>
    </source>
</evidence>
<protein>
    <submittedName>
        <fullName evidence="1">DUF2971 domain-containing protein</fullName>
    </submittedName>
</protein>
<accession>A0AAU8FPV4</accession>
<dbReference type="Pfam" id="PF11185">
    <property type="entry name" value="DUF2971"/>
    <property type="match status" value="1"/>
</dbReference>
<organism evidence="1">
    <name type="scientific">Dyadobacter sp. 676</name>
    <dbReference type="NCBI Taxonomy" id="3088362"/>
    <lineage>
        <taxon>Bacteria</taxon>
        <taxon>Pseudomonadati</taxon>
        <taxon>Bacteroidota</taxon>
        <taxon>Cytophagia</taxon>
        <taxon>Cytophagales</taxon>
        <taxon>Spirosomataceae</taxon>
        <taxon>Dyadobacter</taxon>
    </lineage>
</organism>
<dbReference type="EMBL" id="CP159289">
    <property type="protein sequence ID" value="XCH26647.1"/>
    <property type="molecule type" value="Genomic_DNA"/>
</dbReference>
<dbReference type="RefSeq" id="WP_353721931.1">
    <property type="nucleotide sequence ID" value="NZ_CP159289.1"/>
</dbReference>
<gene>
    <name evidence="1" type="ORF">ABV298_09715</name>
</gene>
<proteinExistence type="predicted"/>
<sequence>MKEILMWSHYANNHTGVCLEFEIDDKDREKIEGQLFPIEYSNDVVKTDAARYHHSGGLAINIKEEGVFLVRKFSNWSYEQEIRAYGSVDEGAKGREYPFIGKLVAINFGLKSSKDDIDLVIHNCTHLRDLQFNKVRLHRPSMEIVVDSKIELKTPTEA</sequence>